<reference evidence="1" key="1">
    <citation type="submission" date="2022-08" db="UniProtKB">
        <authorList>
            <consortium name="EnsemblMetazoa"/>
        </authorList>
    </citation>
    <scope>IDENTIFICATION</scope>
    <source>
        <strain evidence="1">EBRO</strain>
    </source>
</reference>
<dbReference type="EnsemblMetazoa" id="AATE021695-RA">
    <property type="protein sequence ID" value="AATE021695-PA.1"/>
    <property type="gene ID" value="AATE021695"/>
</dbReference>
<name>A0A182JN99_ANOAO</name>
<dbReference type="VEuPathDB" id="VectorBase:AATE021695"/>
<dbReference type="AlphaFoldDB" id="A0A182JN99"/>
<sequence>MFLKELLFCILIGWIFLPGFTSATGDPLIVQYQQWFSEYASIAEERMALKRAANSNKTLTFNIELLGMLASATSELRTVDNATVATIQQADTIGEPCRQVVLQLFNIFRTVGQTELQGCAAYASRELQYWTTQRFFSYANIAHRDSTELTHRVALVLEQYNKVTEMGDIAARLEDEYYTFNSYNNALQEVLNRELERLDPPDHPVRLALRDCLDTTVTLHQTDMEYVLSYVDDSCGF</sequence>
<organism evidence="1">
    <name type="scientific">Anopheles atroparvus</name>
    <name type="common">European mosquito</name>
    <dbReference type="NCBI Taxonomy" id="41427"/>
    <lineage>
        <taxon>Eukaryota</taxon>
        <taxon>Metazoa</taxon>
        <taxon>Ecdysozoa</taxon>
        <taxon>Arthropoda</taxon>
        <taxon>Hexapoda</taxon>
        <taxon>Insecta</taxon>
        <taxon>Pterygota</taxon>
        <taxon>Neoptera</taxon>
        <taxon>Endopterygota</taxon>
        <taxon>Diptera</taxon>
        <taxon>Nematocera</taxon>
        <taxon>Culicoidea</taxon>
        <taxon>Culicidae</taxon>
        <taxon>Anophelinae</taxon>
        <taxon>Anopheles</taxon>
    </lineage>
</organism>
<protein>
    <submittedName>
        <fullName evidence="1">Uncharacterized protein</fullName>
    </submittedName>
</protein>
<accession>A0A182JN99</accession>
<proteinExistence type="predicted"/>
<evidence type="ECO:0000313" key="1">
    <source>
        <dbReference type="EnsemblMetazoa" id="AATE021695-PA.1"/>
    </source>
</evidence>